<dbReference type="EMBL" id="AQHR01000020">
    <property type="protein sequence ID" value="EON79061.1"/>
    <property type="molecule type" value="Genomic_DNA"/>
</dbReference>
<sequence>MSLLLAITWHLKCFPIYTFDSYGAFTFSGIEEGFVPKTIPE</sequence>
<keyword evidence="2" id="KW-1185">Reference proteome</keyword>
<proteinExistence type="predicted"/>
<evidence type="ECO:0000313" key="1">
    <source>
        <dbReference type="EMBL" id="EON79061.1"/>
    </source>
</evidence>
<accession>R7ZY35</accession>
<name>R7ZY35_9BACT</name>
<organism evidence="1 2">
    <name type="scientific">Lunatimonas lonarensis</name>
    <dbReference type="NCBI Taxonomy" id="1232681"/>
    <lineage>
        <taxon>Bacteria</taxon>
        <taxon>Pseudomonadati</taxon>
        <taxon>Bacteroidota</taxon>
        <taxon>Cytophagia</taxon>
        <taxon>Cytophagales</taxon>
        <taxon>Cyclobacteriaceae</taxon>
    </lineage>
</organism>
<dbReference type="AlphaFoldDB" id="R7ZY35"/>
<protein>
    <submittedName>
        <fullName evidence="1">Uncharacterized protein</fullName>
    </submittedName>
</protein>
<evidence type="ECO:0000313" key="2">
    <source>
        <dbReference type="Proteomes" id="UP000013909"/>
    </source>
</evidence>
<reference evidence="1 2" key="1">
    <citation type="submission" date="2013-02" db="EMBL/GenBank/DDBJ databases">
        <title>A novel strain isolated from Lonar lake, Maharashtra, India.</title>
        <authorList>
            <person name="Singh A."/>
        </authorList>
    </citation>
    <scope>NUCLEOTIDE SEQUENCE [LARGE SCALE GENOMIC DNA]</scope>
    <source>
        <strain evidence="1 2">AK24</strain>
    </source>
</reference>
<dbReference type="Proteomes" id="UP000013909">
    <property type="component" value="Unassembled WGS sequence"/>
</dbReference>
<comment type="caution">
    <text evidence="1">The sequence shown here is derived from an EMBL/GenBank/DDBJ whole genome shotgun (WGS) entry which is preliminary data.</text>
</comment>
<gene>
    <name evidence="1" type="ORF">ADIS_0478</name>
</gene>